<organism evidence="7 8">
    <name type="scientific">Mediterraneibacter gnavus</name>
    <name type="common">Ruminococcus gnavus</name>
    <dbReference type="NCBI Taxonomy" id="33038"/>
    <lineage>
        <taxon>Bacteria</taxon>
        <taxon>Bacillati</taxon>
        <taxon>Bacillota</taxon>
        <taxon>Clostridia</taxon>
        <taxon>Lachnospirales</taxon>
        <taxon>Lachnospiraceae</taxon>
        <taxon>Mediterraneibacter</taxon>
    </lineage>
</organism>
<keyword evidence="2 5" id="KW-0812">Transmembrane</keyword>
<dbReference type="PRINTS" id="PR00164">
    <property type="entry name" value="ABC2TRNSPORT"/>
</dbReference>
<accession>A0A415S667</accession>
<protein>
    <recommendedName>
        <fullName evidence="5">Transport permease protein</fullName>
    </recommendedName>
</protein>
<keyword evidence="5" id="KW-0813">Transport</keyword>
<feature type="transmembrane region" description="Helical" evidence="5">
    <location>
        <begin position="168"/>
        <end position="187"/>
    </location>
</feature>
<proteinExistence type="inferred from homology"/>
<keyword evidence="3 5" id="KW-1133">Transmembrane helix</keyword>
<feature type="transmembrane region" description="Helical" evidence="5">
    <location>
        <begin position="98"/>
        <end position="126"/>
    </location>
</feature>
<dbReference type="PIRSF" id="PIRSF006648">
    <property type="entry name" value="DrrB"/>
    <property type="match status" value="1"/>
</dbReference>
<dbReference type="PROSITE" id="PS51012">
    <property type="entry name" value="ABC_TM2"/>
    <property type="match status" value="1"/>
</dbReference>
<dbReference type="PANTHER" id="PTHR43229:SF2">
    <property type="entry name" value="NODULATION PROTEIN J"/>
    <property type="match status" value="1"/>
</dbReference>
<feature type="domain" description="ABC transmembrane type-2" evidence="6">
    <location>
        <begin position="23"/>
        <end position="248"/>
    </location>
</feature>
<evidence type="ECO:0000256" key="4">
    <source>
        <dbReference type="ARBA" id="ARBA00023136"/>
    </source>
</evidence>
<feature type="transmembrane region" description="Helical" evidence="5">
    <location>
        <begin position="227"/>
        <end position="245"/>
    </location>
</feature>
<dbReference type="EMBL" id="QRQE01000047">
    <property type="protein sequence ID" value="RHM71457.1"/>
    <property type="molecule type" value="Genomic_DNA"/>
</dbReference>
<keyword evidence="5" id="KW-1003">Cell membrane</keyword>
<dbReference type="Proteomes" id="UP000285610">
    <property type="component" value="Unassembled WGS sequence"/>
</dbReference>
<feature type="transmembrane region" description="Helical" evidence="5">
    <location>
        <begin position="51"/>
        <end position="69"/>
    </location>
</feature>
<comment type="caution">
    <text evidence="7">The sequence shown here is derived from an EMBL/GenBank/DDBJ whole genome shotgun (WGS) entry which is preliminary data.</text>
</comment>
<gene>
    <name evidence="7" type="ORF">DWZ50_15475</name>
</gene>
<sequence>MNFISDLFNTLHRYVKSQVQTPYFLVFSIAQPIFWLVIFGKILDKSFVGDGISYIQFVTPGIIVMNVLYDAGYSGMSVVEDIRYGVFNKILSAPTNKLAIVLGNLFASAVSILIQVTIIYLIAYGLGFKFKGNIGDVLIMLVAIILLSLGVAGCSKALAFATRQDDPVVIIVNFITMPLIFLSTILLSKDILPPWAIKLSLFNPLEYAVRIVRTCCGNSTDALPSNFVILTIFAILGICLSLIGIRKTTN</sequence>
<dbReference type="InterPro" id="IPR051784">
    <property type="entry name" value="Nod_factor_ABC_transporter"/>
</dbReference>
<evidence type="ECO:0000256" key="2">
    <source>
        <dbReference type="ARBA" id="ARBA00022692"/>
    </source>
</evidence>
<keyword evidence="4 5" id="KW-0472">Membrane</keyword>
<evidence type="ECO:0000256" key="1">
    <source>
        <dbReference type="ARBA" id="ARBA00004141"/>
    </source>
</evidence>
<evidence type="ECO:0000256" key="5">
    <source>
        <dbReference type="RuleBase" id="RU361157"/>
    </source>
</evidence>
<dbReference type="GO" id="GO:0043190">
    <property type="term" value="C:ATP-binding cassette (ABC) transporter complex"/>
    <property type="evidence" value="ECO:0007669"/>
    <property type="project" value="InterPro"/>
</dbReference>
<evidence type="ECO:0000313" key="7">
    <source>
        <dbReference type="EMBL" id="RHM71457.1"/>
    </source>
</evidence>
<reference evidence="7 8" key="1">
    <citation type="submission" date="2018-08" db="EMBL/GenBank/DDBJ databases">
        <title>A genome reference for cultivated species of the human gut microbiota.</title>
        <authorList>
            <person name="Zou Y."/>
            <person name="Xue W."/>
            <person name="Luo G."/>
        </authorList>
    </citation>
    <scope>NUCLEOTIDE SEQUENCE [LARGE SCALE GENOMIC DNA]</scope>
    <source>
        <strain evidence="7 8">AF33-12</strain>
    </source>
</reference>
<evidence type="ECO:0000313" key="8">
    <source>
        <dbReference type="Proteomes" id="UP000285610"/>
    </source>
</evidence>
<evidence type="ECO:0000259" key="6">
    <source>
        <dbReference type="PROSITE" id="PS51012"/>
    </source>
</evidence>
<name>A0A415S667_MEDGN</name>
<comment type="similarity">
    <text evidence="5">Belongs to the ABC-2 integral membrane protein family.</text>
</comment>
<dbReference type="PANTHER" id="PTHR43229">
    <property type="entry name" value="NODULATION PROTEIN J"/>
    <property type="match status" value="1"/>
</dbReference>
<dbReference type="AlphaFoldDB" id="A0A415S667"/>
<dbReference type="InterPro" id="IPR047817">
    <property type="entry name" value="ABC2_TM_bact-type"/>
</dbReference>
<dbReference type="RefSeq" id="WP_118445078.1">
    <property type="nucleotide sequence ID" value="NZ_JBCPGC010000068.1"/>
</dbReference>
<comment type="subcellular location">
    <subcellularLocation>
        <location evidence="5">Cell membrane</location>
        <topology evidence="5">Multi-pass membrane protein</topology>
    </subcellularLocation>
    <subcellularLocation>
        <location evidence="1">Membrane</location>
        <topology evidence="1">Multi-pass membrane protein</topology>
    </subcellularLocation>
</comment>
<dbReference type="Pfam" id="PF01061">
    <property type="entry name" value="ABC2_membrane"/>
    <property type="match status" value="1"/>
</dbReference>
<evidence type="ECO:0000256" key="3">
    <source>
        <dbReference type="ARBA" id="ARBA00022989"/>
    </source>
</evidence>
<feature type="transmembrane region" description="Helical" evidence="5">
    <location>
        <begin position="21"/>
        <end position="39"/>
    </location>
</feature>
<dbReference type="InterPro" id="IPR000412">
    <property type="entry name" value="ABC_2_transport"/>
</dbReference>
<dbReference type="InterPro" id="IPR013525">
    <property type="entry name" value="ABC2_TM"/>
</dbReference>
<dbReference type="GO" id="GO:0140359">
    <property type="term" value="F:ABC-type transporter activity"/>
    <property type="evidence" value="ECO:0007669"/>
    <property type="project" value="InterPro"/>
</dbReference>
<feature type="transmembrane region" description="Helical" evidence="5">
    <location>
        <begin position="138"/>
        <end position="161"/>
    </location>
</feature>